<dbReference type="InterPro" id="IPR025870">
    <property type="entry name" value="Glyoxalase-like_dom"/>
</dbReference>
<dbReference type="Proteomes" id="UP000318483">
    <property type="component" value="Plasmid unnamed2"/>
</dbReference>
<feature type="domain" description="Glyoxalase-like" evidence="1">
    <location>
        <begin position="9"/>
        <end position="191"/>
    </location>
</feature>
<organism evidence="2 3">
    <name type="scientific">Qingshengfaniella alkalisoli</name>
    <dbReference type="NCBI Taxonomy" id="2599296"/>
    <lineage>
        <taxon>Bacteria</taxon>
        <taxon>Pseudomonadati</taxon>
        <taxon>Pseudomonadota</taxon>
        <taxon>Alphaproteobacteria</taxon>
        <taxon>Rhodobacterales</taxon>
        <taxon>Paracoccaceae</taxon>
        <taxon>Qingshengfaniella</taxon>
    </lineage>
</organism>
<dbReference type="EMBL" id="CP042263">
    <property type="protein sequence ID" value="QDY70823.1"/>
    <property type="molecule type" value="Genomic_DNA"/>
</dbReference>
<keyword evidence="2" id="KW-0614">Plasmid</keyword>
<dbReference type="SUPFAM" id="SSF54593">
    <property type="entry name" value="Glyoxalase/Bleomycin resistance protein/Dihydroxybiphenyl dioxygenase"/>
    <property type="match status" value="1"/>
</dbReference>
<proteinExistence type="predicted"/>
<dbReference type="AlphaFoldDB" id="A0A5B8IZ23"/>
<evidence type="ECO:0000313" key="3">
    <source>
        <dbReference type="Proteomes" id="UP000318483"/>
    </source>
</evidence>
<dbReference type="InterPro" id="IPR029068">
    <property type="entry name" value="Glyas_Bleomycin-R_OHBP_Dase"/>
</dbReference>
<sequence length="284" mass="30973">MSEHPVKSLDHTLILVNDLSHAYEQYKALGFNVSPIGIQGKAKGSANHTIMLQDDYIELLGIVEPTPLNADRRAALAHHGEGLHGLAMRVSNAKEAVDDLAKRGVKTTIYNEFSRPVALPDGTIEPASFATLLFEPSQVPVGIAFMCEHKTPHLVWRDELTTHPNSAVGVLEVVAISDNTEADGQRYQRLFGFTTDPQPDGSVVLRPPAMGGTIRLLPSTQAHDNHPATNPGAGRYIRLRVAVRSLTDVTRCLEDSSVPYTRSERCIIVEPEYAAGVTVEFLPI</sequence>
<dbReference type="KEGG" id="lit:FPZ52_14020"/>
<evidence type="ECO:0000259" key="1">
    <source>
        <dbReference type="Pfam" id="PF13468"/>
    </source>
</evidence>
<evidence type="ECO:0000313" key="2">
    <source>
        <dbReference type="EMBL" id="QDY70823.1"/>
    </source>
</evidence>
<keyword evidence="3" id="KW-1185">Reference proteome</keyword>
<dbReference type="PANTHER" id="PTHR40265:SF1">
    <property type="entry name" value="GLYOXALASE-LIKE DOMAIN-CONTAINING PROTEIN"/>
    <property type="match status" value="1"/>
</dbReference>
<dbReference type="Pfam" id="PF13468">
    <property type="entry name" value="Glyoxalase_3"/>
    <property type="match status" value="1"/>
</dbReference>
<dbReference type="Gene3D" id="3.10.180.10">
    <property type="entry name" value="2,3-Dihydroxybiphenyl 1,2-Dioxygenase, domain 1"/>
    <property type="match status" value="1"/>
</dbReference>
<reference evidence="2 3" key="1">
    <citation type="submission" date="2019-07" db="EMBL/GenBank/DDBJ databases">
        <title>Litoreibacter alkalisoli sp. nov., isolated from saline-alkaline soil.</title>
        <authorList>
            <person name="Wang S."/>
            <person name="Xu L."/>
            <person name="Xing Y.-T."/>
            <person name="Sun J.-Q."/>
        </authorList>
    </citation>
    <scope>NUCLEOTIDE SEQUENCE [LARGE SCALE GENOMIC DNA]</scope>
    <source>
        <strain evidence="2 3">LN3S51</strain>
        <plasmid evidence="2 3">unnamed2</plasmid>
    </source>
</reference>
<dbReference type="RefSeq" id="WP_146366239.1">
    <property type="nucleotide sequence ID" value="NZ_CP042263.1"/>
</dbReference>
<gene>
    <name evidence="2" type="ORF">FPZ52_14020</name>
</gene>
<protein>
    <submittedName>
        <fullName evidence="2">VOC family protein</fullName>
    </submittedName>
</protein>
<geneLocation type="plasmid" evidence="2 3">
    <name>unnamed2</name>
</geneLocation>
<name>A0A5B8IZ23_9RHOB</name>
<dbReference type="PANTHER" id="PTHR40265">
    <property type="entry name" value="BLL2707 PROTEIN"/>
    <property type="match status" value="1"/>
</dbReference>
<dbReference type="OrthoDB" id="9812467at2"/>
<accession>A0A5B8IZ23</accession>